<evidence type="ECO:0000313" key="2">
    <source>
        <dbReference type="Proteomes" id="UP000588111"/>
    </source>
</evidence>
<accession>A0A839T9N1</accession>
<dbReference type="Proteomes" id="UP000588111">
    <property type="component" value="Unassembled WGS sequence"/>
</dbReference>
<name>A0A839T9N1_9GAMM</name>
<dbReference type="CDD" id="cd09726">
    <property type="entry name" value="RAMP_I_III"/>
    <property type="match status" value="1"/>
</dbReference>
<dbReference type="InterPro" id="IPR052216">
    <property type="entry name" value="CRISPR_Csm3_endoribonuclease"/>
</dbReference>
<proteinExistence type="predicted"/>
<evidence type="ECO:0000313" key="1">
    <source>
        <dbReference type="EMBL" id="MBB3106127.1"/>
    </source>
</evidence>
<reference evidence="1 2" key="1">
    <citation type="submission" date="2020-08" db="EMBL/GenBank/DDBJ databases">
        <title>Genomic Encyclopedia of Type Strains, Phase III (KMG-III): the genomes of soil and plant-associated and newly described type strains.</title>
        <authorList>
            <person name="Whitman W."/>
        </authorList>
    </citation>
    <scope>NUCLEOTIDE SEQUENCE [LARGE SCALE GENOMIC DNA]</scope>
    <source>
        <strain evidence="1 2">CECT 5885</strain>
    </source>
</reference>
<comment type="caution">
    <text evidence="1">The sequence shown here is derived from an EMBL/GenBank/DDBJ whole genome shotgun (WGS) entry which is preliminary data.</text>
</comment>
<protein>
    <submittedName>
        <fullName evidence="1">CRISPR-associated protein (TIGR03986 family)</fullName>
    </submittedName>
</protein>
<dbReference type="EMBL" id="JACHXL010000001">
    <property type="protein sequence ID" value="MBB3106127.1"/>
    <property type="molecule type" value="Genomic_DNA"/>
</dbReference>
<keyword evidence="2" id="KW-1185">Reference proteome</keyword>
<dbReference type="InterPro" id="IPR023825">
    <property type="entry name" value="CRISPR-assoc_RAMP_BGP1436"/>
</dbReference>
<dbReference type="AlphaFoldDB" id="A0A839T9N1"/>
<dbReference type="RefSeq" id="WP_183618550.1">
    <property type="nucleotide sequence ID" value="NZ_CAJHAH010000002.1"/>
</dbReference>
<sequence>MPDVTAPYRFVPLSNLIVYPSWANKASHDKPFKDGISGEITIALKNQTPLCVGGQQSSSSEYEAGKIHFYRTPDGKLSIPGSSLKGMLKNVLEIASFSPMRQVEDQKLGVRDLTPAGKFYTEAIIKQKAESGWLKFDEQKGWVIYPCSYARVHQQQIIDTFKLSYKDWTDCQTVMDRYYKIGVCPDIKFEQTEEKNGKQLTDISRTQGNSGVLVMTGQPGAAFDKSKGAKKYEFVFFNTQDSAMEVSSTVMSGFRQIHQDTKEWQFWQQNINTLKHGVPVFYHTDGNSVRSLGLAMMYKLPYKNSIHDAVGHTNAQHVNDNLNADSAGMADLLFGYLGEKEGESGLRGRVQIGFAAWQGNTPLLQFSPEVVLSAPKPTYYPAYIYQDGKGNGFNQLMQNHAKIAGWKRYQAKAVEDYPKLEAKVLQNKKVQVRLETLANESQFHFKIRLHNIRPVELGALLWSLDFGESDKCCHALGTGKPFGLGQVKLSIVDSRLVLNDGKDIKDETAWLAGCRIEFQKYMNNVFEANSIATITKWEDCDVIKALREYATPSHDIESYQYLSTPKDYADLKKREYIDDFAKDFHQYEPIEIDDPKQIKVVEYQSNIDESIEDAKAQLVEQAKTKVREKAKQSATEEEMALYEIEDFIAKAKQELTNTMKEDAHKILKESFTTYKDTFTDEQKTKLQMLSNELSELVGTKKQLDKVVKQINKWS</sequence>
<dbReference type="PANTHER" id="PTHR35579:SF3">
    <property type="entry name" value="CRISPR SYSTEM CMS ENDORIBONUCLEASE CSM3"/>
    <property type="match status" value="1"/>
</dbReference>
<gene>
    <name evidence="1" type="ORF">FHS24_000618</name>
</gene>
<dbReference type="NCBIfam" id="TIGR03986">
    <property type="entry name" value="TIGR03986 family CRISPR-associated RAMP protein"/>
    <property type="match status" value="1"/>
</dbReference>
<organism evidence="1 2">
    <name type="scientific">Psychrobacter luti</name>
    <dbReference type="NCBI Taxonomy" id="198481"/>
    <lineage>
        <taxon>Bacteria</taxon>
        <taxon>Pseudomonadati</taxon>
        <taxon>Pseudomonadota</taxon>
        <taxon>Gammaproteobacteria</taxon>
        <taxon>Moraxellales</taxon>
        <taxon>Moraxellaceae</taxon>
        <taxon>Psychrobacter</taxon>
    </lineage>
</organism>
<dbReference type="PANTHER" id="PTHR35579">
    <property type="entry name" value="CRISPR SYSTEM CMS ENDORIBONUCLEASE CSM3"/>
    <property type="match status" value="1"/>
</dbReference>